<protein>
    <submittedName>
        <fullName evidence="1">12461_t:CDS:1</fullName>
    </submittedName>
</protein>
<dbReference type="Proteomes" id="UP000789396">
    <property type="component" value="Unassembled WGS sequence"/>
</dbReference>
<dbReference type="OrthoDB" id="2473734at2759"/>
<reference evidence="1" key="1">
    <citation type="submission" date="2021-06" db="EMBL/GenBank/DDBJ databases">
        <authorList>
            <person name="Kallberg Y."/>
            <person name="Tangrot J."/>
            <person name="Rosling A."/>
        </authorList>
    </citation>
    <scope>NUCLEOTIDE SEQUENCE</scope>
    <source>
        <strain evidence="1">IN212</strain>
    </source>
</reference>
<accession>A0A9N9PB68</accession>
<gene>
    <name evidence="1" type="ORF">RFULGI_LOCUS18034</name>
</gene>
<keyword evidence="2" id="KW-1185">Reference proteome</keyword>
<name>A0A9N9PB68_9GLOM</name>
<organism evidence="1 2">
    <name type="scientific">Racocetra fulgida</name>
    <dbReference type="NCBI Taxonomy" id="60492"/>
    <lineage>
        <taxon>Eukaryota</taxon>
        <taxon>Fungi</taxon>
        <taxon>Fungi incertae sedis</taxon>
        <taxon>Mucoromycota</taxon>
        <taxon>Glomeromycotina</taxon>
        <taxon>Glomeromycetes</taxon>
        <taxon>Diversisporales</taxon>
        <taxon>Gigasporaceae</taxon>
        <taxon>Racocetra</taxon>
    </lineage>
</organism>
<feature type="non-terminal residue" evidence="1">
    <location>
        <position position="118"/>
    </location>
</feature>
<dbReference type="AlphaFoldDB" id="A0A9N9PB68"/>
<evidence type="ECO:0000313" key="1">
    <source>
        <dbReference type="EMBL" id="CAG8804018.1"/>
    </source>
</evidence>
<proteinExistence type="predicted"/>
<evidence type="ECO:0000313" key="2">
    <source>
        <dbReference type="Proteomes" id="UP000789396"/>
    </source>
</evidence>
<sequence>ALQVQYYQKKKKNRNMHKDTTSENEVDLSIQNEIDKLTTAFSNMKINCVDQASVNREEVESIIKEVLLIVRADVRLLVLTEKQVDMGCDYLQVEMTDVDGLFNIRALKRKLDNDPKPP</sequence>
<comment type="caution">
    <text evidence="1">The sequence shown here is derived from an EMBL/GenBank/DDBJ whole genome shotgun (WGS) entry which is preliminary data.</text>
</comment>
<dbReference type="EMBL" id="CAJVPZ010075622">
    <property type="protein sequence ID" value="CAG8804018.1"/>
    <property type="molecule type" value="Genomic_DNA"/>
</dbReference>
<feature type="non-terminal residue" evidence="1">
    <location>
        <position position="1"/>
    </location>
</feature>